<proteinExistence type="predicted"/>
<sequence length="253" mass="27094">MAVNLPTSTDVQKAREQAAEQATVVRTPLLALLGLGDYAYGGVNKAVTDARTRAEKRAEEVQTRVSELPNEISELRTRLSSEHLRKQVDEIREQAETVYSGFAKRGEKAWGRIRKQPQVKQAISTVESVTEQFDARVDEFVDTTHDVAEKALGTVTRETRSLGERAARTAQQVAGQAAEQVTEVTKDASEAVADAGVETAAAIDEAGDEVASSTRSTARKAANRTAPKTGAAKTTAARKPAARRSTNGGSSSK</sequence>
<name>A0A4R1I373_PSEEN</name>
<reference evidence="2 3" key="1">
    <citation type="submission" date="2019-03" db="EMBL/GenBank/DDBJ databases">
        <title>Sequencing the genomes of 1000 actinobacteria strains.</title>
        <authorList>
            <person name="Klenk H.-P."/>
        </authorList>
    </citation>
    <scope>NUCLEOTIDE SEQUENCE [LARGE SCALE GENOMIC DNA]</scope>
    <source>
        <strain evidence="2 3">DSM 44969</strain>
    </source>
</reference>
<dbReference type="RefSeq" id="WP_132425015.1">
    <property type="nucleotide sequence ID" value="NZ_SMFZ01000001.1"/>
</dbReference>
<accession>A0A4R1I373</accession>
<gene>
    <name evidence="2" type="ORF">EV378_2815</name>
</gene>
<evidence type="ECO:0000256" key="1">
    <source>
        <dbReference type="SAM" id="MobiDB-lite"/>
    </source>
</evidence>
<organism evidence="2 3">
    <name type="scientific">Pseudonocardia endophytica</name>
    <dbReference type="NCBI Taxonomy" id="401976"/>
    <lineage>
        <taxon>Bacteria</taxon>
        <taxon>Bacillati</taxon>
        <taxon>Actinomycetota</taxon>
        <taxon>Actinomycetes</taxon>
        <taxon>Pseudonocardiales</taxon>
        <taxon>Pseudonocardiaceae</taxon>
        <taxon>Pseudonocardia</taxon>
    </lineage>
</organism>
<dbReference type="EMBL" id="SMFZ01000001">
    <property type="protein sequence ID" value="TCK26969.1"/>
    <property type="molecule type" value="Genomic_DNA"/>
</dbReference>
<dbReference type="SUPFAM" id="SSF58113">
    <property type="entry name" value="Apolipoprotein A-I"/>
    <property type="match status" value="1"/>
</dbReference>
<evidence type="ECO:0000313" key="2">
    <source>
        <dbReference type="EMBL" id="TCK26969.1"/>
    </source>
</evidence>
<evidence type="ECO:0000313" key="3">
    <source>
        <dbReference type="Proteomes" id="UP000295560"/>
    </source>
</evidence>
<dbReference type="OrthoDB" id="5189864at2"/>
<keyword evidence="3" id="KW-1185">Reference proteome</keyword>
<feature type="compositionally biased region" description="Low complexity" evidence="1">
    <location>
        <begin position="223"/>
        <end position="239"/>
    </location>
</feature>
<dbReference type="AlphaFoldDB" id="A0A4R1I373"/>
<comment type="caution">
    <text evidence="2">The sequence shown here is derived from an EMBL/GenBank/DDBJ whole genome shotgun (WGS) entry which is preliminary data.</text>
</comment>
<dbReference type="Proteomes" id="UP000295560">
    <property type="component" value="Unassembled WGS sequence"/>
</dbReference>
<protein>
    <submittedName>
        <fullName evidence="2">Heparin binding hemagglutinin HbhA</fullName>
    </submittedName>
</protein>
<feature type="region of interest" description="Disordered" evidence="1">
    <location>
        <begin position="204"/>
        <end position="253"/>
    </location>
</feature>